<feature type="compositionally biased region" description="Basic and acidic residues" evidence="2">
    <location>
        <begin position="111"/>
        <end position="125"/>
    </location>
</feature>
<name>A0A384ZWB8_9CAUD</name>
<dbReference type="Proteomes" id="UP000263742">
    <property type="component" value="Segment"/>
</dbReference>
<evidence type="ECO:0000313" key="3">
    <source>
        <dbReference type="EMBL" id="AXG66553.1"/>
    </source>
</evidence>
<accession>A0A384ZWB8</accession>
<feature type="compositionally biased region" description="Acidic residues" evidence="2">
    <location>
        <begin position="94"/>
        <end position="110"/>
    </location>
</feature>
<proteinExistence type="predicted"/>
<evidence type="ECO:0000256" key="1">
    <source>
        <dbReference type="SAM" id="Coils"/>
    </source>
</evidence>
<protein>
    <recommendedName>
        <fullName evidence="5">J domain-containing protein</fullName>
    </recommendedName>
</protein>
<evidence type="ECO:0000313" key="4">
    <source>
        <dbReference type="Proteomes" id="UP000263742"/>
    </source>
</evidence>
<sequence length="284" mass="33291">MQKSFSLVPVSLPAPIEEIDEDNPETIAEREASAQSEYVELEHEIERLEFEKEMTESRATSTRKYMENRFQDLVDEVEELLIQVEEKYEKENEVVDEDDVDLENEDEDDPDAKADLEFNSSRDDDDRPDIDEDDDGFNSHDNELRQQAEEKMSVSKKCRKIYFAIASRTHPDRCGNTSKVHLFRQAVQAVESLNLEWLEKIYIKVFGKPYGKQNLFERVLALRLRKRQLQEEILEIKQTTSWVLHLLEIEEGREKAAQQFEAALRRKRSQLLALLKGDFSQCES</sequence>
<feature type="coiled-coil region" evidence="1">
    <location>
        <begin position="212"/>
        <end position="239"/>
    </location>
</feature>
<feature type="compositionally biased region" description="Acidic residues" evidence="2">
    <location>
        <begin position="126"/>
        <end position="136"/>
    </location>
</feature>
<keyword evidence="1" id="KW-0175">Coiled coil</keyword>
<feature type="region of interest" description="Disordered" evidence="2">
    <location>
        <begin position="85"/>
        <end position="140"/>
    </location>
</feature>
<organism evidence="3 4">
    <name type="scientific">Dickeya phage vB_DsoM_JA13</name>
    <dbReference type="NCBI Taxonomy" id="2283030"/>
    <lineage>
        <taxon>Viruses</taxon>
        <taxon>Duplodnaviria</taxon>
        <taxon>Heunggongvirae</taxon>
        <taxon>Uroviricota</taxon>
        <taxon>Caudoviricetes</taxon>
        <taxon>Salmondvirus</taxon>
        <taxon>Salmondvirus JA11</taxon>
    </lineage>
</organism>
<gene>
    <name evidence="3" type="ORF">JA13_150</name>
</gene>
<reference evidence="3 4" key="1">
    <citation type="journal article" date="2018" name="Front. Microbiol.">
        <title>Jumbo Bacteriophages Are Represented Within an Increasing Diversity of Environmental Viruses Infecting the Emerging Phytopathogen, Dickeya solani.</title>
        <authorList>
            <person name="Day A.W."/>
            <person name="Ahn J."/>
            <person name="Salmond G.P.C."/>
        </authorList>
    </citation>
    <scope>NUCLEOTIDE SEQUENCE [LARGE SCALE GENOMIC DNA]</scope>
</reference>
<evidence type="ECO:0008006" key="5">
    <source>
        <dbReference type="Google" id="ProtNLM"/>
    </source>
</evidence>
<dbReference type="EMBL" id="MH460460">
    <property type="protein sequence ID" value="AXG66553.1"/>
    <property type="molecule type" value="Genomic_DNA"/>
</dbReference>
<evidence type="ECO:0000256" key="2">
    <source>
        <dbReference type="SAM" id="MobiDB-lite"/>
    </source>
</evidence>